<dbReference type="SUPFAM" id="SSF52540">
    <property type="entry name" value="P-loop containing nucleoside triphosphate hydrolases"/>
    <property type="match status" value="2"/>
</dbReference>
<comment type="caution">
    <text evidence="3">The sequence shown here is derived from an EMBL/GenBank/DDBJ whole genome shotgun (WGS) entry which is preliminary data.</text>
</comment>
<dbReference type="Proteomes" id="UP000187455">
    <property type="component" value="Unassembled WGS sequence"/>
</dbReference>
<feature type="domain" description="CobW/HypB/UreG nucleotide-binding" evidence="2">
    <location>
        <begin position="230"/>
        <end position="349"/>
    </location>
</feature>
<dbReference type="OrthoDB" id="272672at2759"/>
<dbReference type="GO" id="GO:0005737">
    <property type="term" value="C:cytoplasm"/>
    <property type="evidence" value="ECO:0007669"/>
    <property type="project" value="TreeGrafter"/>
</dbReference>
<protein>
    <submittedName>
        <fullName evidence="3">COBW domain-containing protein</fullName>
    </submittedName>
</protein>
<gene>
    <name evidence="3" type="ORF">AYI68_g2965</name>
</gene>
<dbReference type="CDD" id="cd03112">
    <property type="entry name" value="CobW-like"/>
    <property type="match status" value="1"/>
</dbReference>
<reference evidence="3 4" key="1">
    <citation type="journal article" date="2016" name="Mol. Biol. Evol.">
        <title>Genome-Wide Survey of Gut Fungi (Harpellales) Reveals the First Horizontally Transferred Ubiquitin Gene from a Mosquito Host.</title>
        <authorList>
            <person name="Wang Y."/>
            <person name="White M.M."/>
            <person name="Kvist S."/>
            <person name="Moncalvo J.M."/>
        </authorList>
    </citation>
    <scope>NUCLEOTIDE SEQUENCE [LARGE SCALE GENOMIC DNA]</scope>
    <source>
        <strain evidence="3 4">ALG-7-W6</strain>
    </source>
</reference>
<proteinExistence type="predicted"/>
<dbReference type="EMBL" id="LSSL01001186">
    <property type="protein sequence ID" value="OLY82905.1"/>
    <property type="molecule type" value="Genomic_DNA"/>
</dbReference>
<dbReference type="Gene3D" id="3.40.50.300">
    <property type="entry name" value="P-loop containing nucleotide triphosphate hydrolases"/>
    <property type="match status" value="2"/>
</dbReference>
<feature type="region of interest" description="Disordered" evidence="1">
    <location>
        <begin position="202"/>
        <end position="232"/>
    </location>
</feature>
<dbReference type="InterPro" id="IPR051316">
    <property type="entry name" value="Zinc-reg_GTPase_activator"/>
</dbReference>
<dbReference type="InterPro" id="IPR027417">
    <property type="entry name" value="P-loop_NTPase"/>
</dbReference>
<dbReference type="InterPro" id="IPR003495">
    <property type="entry name" value="CobW/HypB/UreG_nucleotide-bd"/>
</dbReference>
<evidence type="ECO:0000256" key="1">
    <source>
        <dbReference type="SAM" id="MobiDB-lite"/>
    </source>
</evidence>
<dbReference type="PANTHER" id="PTHR13748">
    <property type="entry name" value="COBW-RELATED"/>
    <property type="match status" value="1"/>
</dbReference>
<organism evidence="3 4">
    <name type="scientific">Smittium mucronatum</name>
    <dbReference type="NCBI Taxonomy" id="133383"/>
    <lineage>
        <taxon>Eukaryota</taxon>
        <taxon>Fungi</taxon>
        <taxon>Fungi incertae sedis</taxon>
        <taxon>Zoopagomycota</taxon>
        <taxon>Kickxellomycotina</taxon>
        <taxon>Harpellomycetes</taxon>
        <taxon>Harpellales</taxon>
        <taxon>Legeriomycetaceae</taxon>
        <taxon>Smittium</taxon>
    </lineage>
</organism>
<name>A0A1R0H184_9FUNG</name>
<evidence type="ECO:0000259" key="2">
    <source>
        <dbReference type="Pfam" id="PF02492"/>
    </source>
</evidence>
<accession>A0A1R0H184</accession>
<evidence type="ECO:0000313" key="4">
    <source>
        <dbReference type="Proteomes" id="UP000187455"/>
    </source>
</evidence>
<dbReference type="STRING" id="133383.A0A1R0H184"/>
<feature type="compositionally biased region" description="Basic and acidic residues" evidence="1">
    <location>
        <begin position="388"/>
        <end position="407"/>
    </location>
</feature>
<dbReference type="Pfam" id="PF02492">
    <property type="entry name" value="cobW"/>
    <property type="match status" value="2"/>
</dbReference>
<feature type="domain" description="CobW/HypB/UreG nucleotide-binding" evidence="2">
    <location>
        <begin position="5"/>
        <end position="172"/>
    </location>
</feature>
<sequence length="545" mass="60715">MESIPITVFTGFLGSGKTTLILEIIKKLPVGYNTVLLKNEFGEAETDSALARETNLQVTEMTNGCLCCVLVGQLKNALEEIRDKYRPDRIIVETSGSAFPAPIAWQIRKMDGFVLDSIMTVVDCKNFVGYEDTSYTARLQAKYTDLILLNKVELVTERGLDLVIDKVCELNADTARTIVRKGSAPPLDLVFGVDTRLFPLSSPDQSSPSSDHQHQHQHDDHCPDQVDTSHSDNEVTEMTNGCLCCVLVGQLKNALEEIRDKYRPDRIIVETSGSAFPAPIAWQIRKMDGFVLDSIMTVVDCKNFVGYEDTSYTARLQAKYTDLILLNKVELVTERGLDLVIDKVCELNADTARTIVRKGSAPPLDLVFGVDTRLFPLSSPDQSSPSSDHQHQHQHDDHCPDQVDTSHSDNEVDLIQVLAPLDGCAGYDFKKLNGFLGTLPPEDVYRVKGIVLLSVIPDDILKFPDIFPSGIPTTHTPQTASMLYILNFAFGRFTLTPITSTLTLHELKDTSLKLTFMGSHLYLYQSQISDFFNLLPLQISVHFRK</sequence>
<evidence type="ECO:0000313" key="3">
    <source>
        <dbReference type="EMBL" id="OLY82905.1"/>
    </source>
</evidence>
<dbReference type="AlphaFoldDB" id="A0A1R0H184"/>
<dbReference type="PANTHER" id="PTHR13748:SF62">
    <property type="entry name" value="COBW DOMAIN-CONTAINING PROTEIN"/>
    <property type="match status" value="1"/>
</dbReference>
<keyword evidence="4" id="KW-1185">Reference proteome</keyword>
<feature type="region of interest" description="Disordered" evidence="1">
    <location>
        <begin position="379"/>
        <end position="407"/>
    </location>
</feature>
<feature type="compositionally biased region" description="Basic and acidic residues" evidence="1">
    <location>
        <begin position="211"/>
        <end position="232"/>
    </location>
</feature>